<feature type="chain" id="PRO_5012543478" description="Beta-xylanase" evidence="13">
    <location>
        <begin position="19"/>
        <end position="356"/>
    </location>
</feature>
<feature type="active site" description="Nucleophile" evidence="11">
    <location>
        <position position="255"/>
    </location>
</feature>
<dbReference type="PANTHER" id="PTHR31490">
    <property type="entry name" value="GLYCOSYL HYDROLASE"/>
    <property type="match status" value="1"/>
</dbReference>
<protein>
    <recommendedName>
        <fullName evidence="12">Beta-xylanase</fullName>
        <ecNumber evidence="12">3.2.1.8</ecNumber>
    </recommendedName>
</protein>
<dbReference type="PROSITE" id="PS51760">
    <property type="entry name" value="GH10_2"/>
    <property type="match status" value="1"/>
</dbReference>
<feature type="signal peptide" evidence="13">
    <location>
        <begin position="1"/>
        <end position="18"/>
    </location>
</feature>
<evidence type="ECO:0000256" key="9">
    <source>
        <dbReference type="ARBA" id="ARBA00023295"/>
    </source>
</evidence>
<dbReference type="Gene3D" id="3.20.20.80">
    <property type="entry name" value="Glycosidases"/>
    <property type="match status" value="1"/>
</dbReference>
<name>A0A1J7JFL3_9PEZI</name>
<evidence type="ECO:0000256" key="1">
    <source>
        <dbReference type="ARBA" id="ARBA00000681"/>
    </source>
</evidence>
<keyword evidence="13" id="KW-0732">Signal</keyword>
<dbReference type="InParanoid" id="A0A1J7JFL3"/>
<dbReference type="InterPro" id="IPR001000">
    <property type="entry name" value="GH10_dom"/>
</dbReference>
<comment type="subcellular location">
    <subcellularLocation>
        <location evidence="2">Secreted</location>
    </subcellularLocation>
</comment>
<evidence type="ECO:0000259" key="14">
    <source>
        <dbReference type="PROSITE" id="PS51760"/>
    </source>
</evidence>
<organism evidence="15 16">
    <name type="scientific">Coniochaeta ligniaria NRRL 30616</name>
    <dbReference type="NCBI Taxonomy" id="1408157"/>
    <lineage>
        <taxon>Eukaryota</taxon>
        <taxon>Fungi</taxon>
        <taxon>Dikarya</taxon>
        <taxon>Ascomycota</taxon>
        <taxon>Pezizomycotina</taxon>
        <taxon>Sordariomycetes</taxon>
        <taxon>Sordariomycetidae</taxon>
        <taxon>Coniochaetales</taxon>
        <taxon>Coniochaetaceae</taxon>
        <taxon>Coniochaeta</taxon>
    </lineage>
</organism>
<dbReference type="InterPro" id="IPR017853">
    <property type="entry name" value="GH"/>
</dbReference>
<evidence type="ECO:0000256" key="13">
    <source>
        <dbReference type="SAM" id="SignalP"/>
    </source>
</evidence>
<dbReference type="EMBL" id="KV875095">
    <property type="protein sequence ID" value="OIW32121.1"/>
    <property type="molecule type" value="Genomic_DNA"/>
</dbReference>
<dbReference type="AlphaFoldDB" id="A0A1J7JFL3"/>
<keyword evidence="16" id="KW-1185">Reference proteome</keyword>
<evidence type="ECO:0000256" key="10">
    <source>
        <dbReference type="ARBA" id="ARBA00023326"/>
    </source>
</evidence>
<feature type="domain" description="GH10" evidence="14">
    <location>
        <begin position="17"/>
        <end position="333"/>
    </location>
</feature>
<reference evidence="15 16" key="1">
    <citation type="submission" date="2016-10" db="EMBL/GenBank/DDBJ databases">
        <title>Draft genome sequence of Coniochaeta ligniaria NRRL30616, a lignocellulolytic fungus for bioabatement of inhibitors in plant biomass hydrolysates.</title>
        <authorList>
            <consortium name="DOE Joint Genome Institute"/>
            <person name="Jimenez D.J."/>
            <person name="Hector R.E."/>
            <person name="Riley R."/>
            <person name="Sun H."/>
            <person name="Grigoriev I.V."/>
            <person name="Van Elsas J.D."/>
            <person name="Nichols N.N."/>
        </authorList>
    </citation>
    <scope>NUCLEOTIDE SEQUENCE [LARGE SCALE GENOMIC DNA]</scope>
    <source>
        <strain evidence="15 16">NRRL 30616</strain>
    </source>
</reference>
<dbReference type="Proteomes" id="UP000182658">
    <property type="component" value="Unassembled WGS sequence"/>
</dbReference>
<comment type="catalytic activity">
    <reaction evidence="1 12">
        <text>Endohydrolysis of (1-&gt;4)-beta-D-xylosidic linkages in xylans.</text>
        <dbReference type="EC" id="3.2.1.8"/>
    </reaction>
</comment>
<keyword evidence="6" id="KW-0858">Xylan degradation</keyword>
<dbReference type="OrthoDB" id="3055998at2759"/>
<evidence type="ECO:0000256" key="4">
    <source>
        <dbReference type="ARBA" id="ARBA00007495"/>
    </source>
</evidence>
<evidence type="ECO:0000313" key="15">
    <source>
        <dbReference type="EMBL" id="OIW32121.1"/>
    </source>
</evidence>
<dbReference type="GO" id="GO:0031176">
    <property type="term" value="F:endo-1,4-beta-xylanase activity"/>
    <property type="evidence" value="ECO:0007669"/>
    <property type="project" value="UniProtKB-EC"/>
</dbReference>
<dbReference type="EC" id="3.2.1.8" evidence="12"/>
<evidence type="ECO:0000256" key="7">
    <source>
        <dbReference type="ARBA" id="ARBA00022801"/>
    </source>
</evidence>
<dbReference type="PROSITE" id="PS00591">
    <property type="entry name" value="GH10_1"/>
    <property type="match status" value="1"/>
</dbReference>
<dbReference type="GO" id="GO:0005576">
    <property type="term" value="C:extracellular region"/>
    <property type="evidence" value="ECO:0007669"/>
    <property type="project" value="UniProtKB-SubCell"/>
</dbReference>
<evidence type="ECO:0000256" key="11">
    <source>
        <dbReference type="PROSITE-ProRule" id="PRU10061"/>
    </source>
</evidence>
<comment type="similarity">
    <text evidence="4 12">Belongs to the glycosyl hydrolase 10 (cellulase F) family.</text>
</comment>
<dbReference type="InterPro" id="IPR031158">
    <property type="entry name" value="GH10_AS"/>
</dbReference>
<dbReference type="SUPFAM" id="SSF51445">
    <property type="entry name" value="(Trans)glycosidases"/>
    <property type="match status" value="1"/>
</dbReference>
<evidence type="ECO:0000256" key="2">
    <source>
        <dbReference type="ARBA" id="ARBA00004613"/>
    </source>
</evidence>
<keyword evidence="7 12" id="KW-0378">Hydrolase</keyword>
<evidence type="ECO:0000256" key="3">
    <source>
        <dbReference type="ARBA" id="ARBA00004851"/>
    </source>
</evidence>
<sequence length="356" mass="39611">MHLSSTLAAAVALPLASAQLNQLAQKAGKLYFGTATDTGELTNAEYVSILTNTKEFGQLTPANGMKWQFIEPENGVFNFTEGEIVSNLAAKDKQLLRCHNLVWHSQLAPWVTATTWDKANLTAMLREHVYREASHWRGQCYAWDVVNEGLNEDGTYRSDVFYDTLGDEYFKIAFEEAARADPGAKLYYNDYNIESPGPKSEGAKRIVRLIQDAGLRIDGVGLQSHFIVGETPTIDQQISNMRGFTDLGVDVAITELDIRLQLPADAENLAQQSVDYRTSVGACMQVKRCVGVTVWDFYDPFSWVPGVFAGFGDATLYFDNFTKHPAYNGVVEALTNNTKCKPRPSKMLKRSKPLIV</sequence>
<keyword evidence="10 12" id="KW-0624">Polysaccharide degradation</keyword>
<dbReference type="GO" id="GO:0045493">
    <property type="term" value="P:xylan catabolic process"/>
    <property type="evidence" value="ECO:0007669"/>
    <property type="project" value="UniProtKB-KW"/>
</dbReference>
<dbReference type="InterPro" id="IPR044846">
    <property type="entry name" value="GH10"/>
</dbReference>
<evidence type="ECO:0000256" key="8">
    <source>
        <dbReference type="ARBA" id="ARBA00023277"/>
    </source>
</evidence>
<evidence type="ECO:0000256" key="5">
    <source>
        <dbReference type="ARBA" id="ARBA00022525"/>
    </source>
</evidence>
<dbReference type="STRING" id="1408157.A0A1J7JFL3"/>
<dbReference type="SMART" id="SM00633">
    <property type="entry name" value="Glyco_10"/>
    <property type="match status" value="1"/>
</dbReference>
<evidence type="ECO:0000256" key="6">
    <source>
        <dbReference type="ARBA" id="ARBA00022651"/>
    </source>
</evidence>
<accession>A0A1J7JFL3</accession>
<keyword evidence="9 12" id="KW-0326">Glycosidase</keyword>
<comment type="pathway">
    <text evidence="3">Glycan degradation; xylan degradation.</text>
</comment>
<keyword evidence="8 12" id="KW-0119">Carbohydrate metabolism</keyword>
<dbReference type="Pfam" id="PF00331">
    <property type="entry name" value="Glyco_hydro_10"/>
    <property type="match status" value="1"/>
</dbReference>
<keyword evidence="5" id="KW-0964">Secreted</keyword>
<dbReference type="PANTHER" id="PTHR31490:SF35">
    <property type="entry name" value="ENDO-1,4-BETA-XYLANASE"/>
    <property type="match status" value="1"/>
</dbReference>
<gene>
    <name evidence="15" type="ORF">CONLIGDRAFT_252997</name>
</gene>
<evidence type="ECO:0000313" key="16">
    <source>
        <dbReference type="Proteomes" id="UP000182658"/>
    </source>
</evidence>
<evidence type="ECO:0000256" key="12">
    <source>
        <dbReference type="RuleBase" id="RU361174"/>
    </source>
</evidence>
<proteinExistence type="inferred from homology"/>
<dbReference type="PRINTS" id="PR00134">
    <property type="entry name" value="GLHYDRLASE10"/>
</dbReference>